<keyword evidence="1" id="KW-0812">Transmembrane</keyword>
<keyword evidence="1" id="KW-0472">Membrane</keyword>
<organism evidence="2">
    <name type="scientific">viral metagenome</name>
    <dbReference type="NCBI Taxonomy" id="1070528"/>
    <lineage>
        <taxon>unclassified sequences</taxon>
        <taxon>metagenomes</taxon>
        <taxon>organismal metagenomes</taxon>
    </lineage>
</organism>
<feature type="transmembrane region" description="Helical" evidence="1">
    <location>
        <begin position="12"/>
        <end position="34"/>
    </location>
</feature>
<reference evidence="2" key="1">
    <citation type="journal article" date="2020" name="Nature">
        <title>Giant virus diversity and host interactions through global metagenomics.</title>
        <authorList>
            <person name="Schulz F."/>
            <person name="Roux S."/>
            <person name="Paez-Espino D."/>
            <person name="Jungbluth S."/>
            <person name="Walsh D.A."/>
            <person name="Denef V.J."/>
            <person name="McMahon K.D."/>
            <person name="Konstantinidis K.T."/>
            <person name="Eloe-Fadrosh E.A."/>
            <person name="Kyrpides N.C."/>
            <person name="Woyke T."/>
        </authorList>
    </citation>
    <scope>NUCLEOTIDE SEQUENCE</scope>
    <source>
        <strain evidence="2">GVMAG-M-3300025890-48</strain>
    </source>
</reference>
<protein>
    <submittedName>
        <fullName evidence="2">Uncharacterized protein</fullName>
    </submittedName>
</protein>
<keyword evidence="1" id="KW-1133">Transmembrane helix</keyword>
<name>A0A6C0JHP0_9ZZZZ</name>
<sequence>MSSAILIKAGTFALLAASSCPVIVLKGAALYYLLYL</sequence>
<accession>A0A6C0JHP0</accession>
<dbReference type="AlphaFoldDB" id="A0A6C0JHP0"/>
<evidence type="ECO:0000256" key="1">
    <source>
        <dbReference type="SAM" id="Phobius"/>
    </source>
</evidence>
<dbReference type="EMBL" id="MN740370">
    <property type="protein sequence ID" value="QHU03164.1"/>
    <property type="molecule type" value="Genomic_DNA"/>
</dbReference>
<evidence type="ECO:0000313" key="2">
    <source>
        <dbReference type="EMBL" id="QHU03164.1"/>
    </source>
</evidence>
<proteinExistence type="predicted"/>